<organism evidence="1 2">
    <name type="scientific">Vibrio casei</name>
    <dbReference type="NCBI Taxonomy" id="673372"/>
    <lineage>
        <taxon>Bacteria</taxon>
        <taxon>Pseudomonadati</taxon>
        <taxon>Pseudomonadota</taxon>
        <taxon>Gammaproteobacteria</taxon>
        <taxon>Vibrionales</taxon>
        <taxon>Vibrionaceae</taxon>
        <taxon>Vibrio</taxon>
    </lineage>
</organism>
<evidence type="ECO:0000313" key="1">
    <source>
        <dbReference type="EMBL" id="RCS72537.1"/>
    </source>
</evidence>
<accession>A0A368LL04</accession>
<name>A0A368LL04_9VIBR</name>
<dbReference type="Proteomes" id="UP000252479">
    <property type="component" value="Unassembled WGS sequence"/>
</dbReference>
<protein>
    <submittedName>
        <fullName evidence="1">Uncharacterized protein</fullName>
    </submittedName>
</protein>
<dbReference type="AlphaFoldDB" id="A0A368LL04"/>
<gene>
    <name evidence="1" type="ORF">CIK83_02310</name>
</gene>
<reference evidence="1 2" key="1">
    <citation type="journal article" date="2017" name="Elife">
        <title>Extensive horizontal gene transfer in cheese-associated bacteria.</title>
        <authorList>
            <person name="Bonham K.S."/>
            <person name="Wolfe B.E."/>
            <person name="Dutton R.J."/>
        </authorList>
    </citation>
    <scope>NUCLEOTIDE SEQUENCE [LARGE SCALE GENOMIC DNA]</scope>
    <source>
        <strain evidence="1 2">JB196</strain>
    </source>
</reference>
<evidence type="ECO:0000313" key="2">
    <source>
        <dbReference type="Proteomes" id="UP000252479"/>
    </source>
</evidence>
<proteinExistence type="predicted"/>
<keyword evidence="2" id="KW-1185">Reference proteome</keyword>
<dbReference type="EMBL" id="QPGL01000001">
    <property type="protein sequence ID" value="RCS72537.1"/>
    <property type="molecule type" value="Genomic_DNA"/>
</dbReference>
<sequence>MCSLLKINLGEDFIDLNFLPLKSRPFLFEATVLLAAFIHSNRIGKLCSSGFGYLPPHCNVNYFGFNFYFKGRKLTP</sequence>
<dbReference type="OrthoDB" id="5297205at2"/>
<comment type="caution">
    <text evidence="1">The sequence shown here is derived from an EMBL/GenBank/DDBJ whole genome shotgun (WGS) entry which is preliminary data.</text>
</comment>